<evidence type="ECO:0000256" key="1">
    <source>
        <dbReference type="ARBA" id="ARBA00001933"/>
    </source>
</evidence>
<evidence type="ECO:0000256" key="3">
    <source>
        <dbReference type="ARBA" id="ARBA00005517"/>
    </source>
</evidence>
<dbReference type="PIRSF" id="PIRSF038945">
    <property type="entry name" value="Thr_synthase"/>
    <property type="match status" value="1"/>
</dbReference>
<comment type="pathway">
    <text evidence="2 12">Amino-acid biosynthesis; L-threonine biosynthesis; L-threonine from L-aspartate: step 5/5.</text>
</comment>
<dbReference type="CDD" id="cd01563">
    <property type="entry name" value="Thr-synth_1"/>
    <property type="match status" value="1"/>
</dbReference>
<protein>
    <recommendedName>
        <fullName evidence="5 11">Threonine synthase</fullName>
        <ecNumber evidence="4 11">4.2.3.1</ecNumber>
    </recommendedName>
</protein>
<feature type="binding site" evidence="13">
    <location>
        <position position="130"/>
    </location>
    <ligand>
        <name>pyridoxal 5'-phosphate</name>
        <dbReference type="ChEBI" id="CHEBI:597326"/>
    </ligand>
</feature>
<proteinExistence type="inferred from homology"/>
<dbReference type="GO" id="GO:0003941">
    <property type="term" value="F:L-serine ammonia-lyase activity"/>
    <property type="evidence" value="ECO:0007669"/>
    <property type="project" value="TreeGrafter"/>
</dbReference>
<organism evidence="16 17">
    <name type="scientific">Acidiplasma aeolicum</name>
    <dbReference type="NCBI Taxonomy" id="507754"/>
    <lineage>
        <taxon>Archaea</taxon>
        <taxon>Methanobacteriati</taxon>
        <taxon>Thermoplasmatota</taxon>
        <taxon>Thermoplasmata</taxon>
        <taxon>Thermoplasmatales</taxon>
        <taxon>Ferroplasmaceae</taxon>
        <taxon>Acidiplasma</taxon>
    </lineage>
</organism>
<reference evidence="16 17" key="1">
    <citation type="submission" date="2015-09" db="EMBL/GenBank/DDBJ databases">
        <title>Draft genome sequence of Acidiplasma aeolicum DSM 18409.</title>
        <authorList>
            <person name="Hemp J."/>
        </authorList>
    </citation>
    <scope>NUCLEOTIDE SEQUENCE [LARGE SCALE GENOMIC DNA]</scope>
    <source>
        <strain evidence="16 17">V</strain>
    </source>
</reference>
<dbReference type="EC" id="4.2.3.1" evidence="4 11"/>
<name>A0A0P9CDZ9_9ARCH</name>
<dbReference type="InterPro" id="IPR036052">
    <property type="entry name" value="TrpB-like_PALP_sf"/>
</dbReference>
<accession>A0A0P9CDZ9</accession>
<dbReference type="NCBIfam" id="TIGR00260">
    <property type="entry name" value="thrC"/>
    <property type="match status" value="1"/>
</dbReference>
<dbReference type="InterPro" id="IPR004450">
    <property type="entry name" value="Thr_synthase-like"/>
</dbReference>
<evidence type="ECO:0000256" key="14">
    <source>
        <dbReference type="PIRSR" id="PIRSR038945-2"/>
    </source>
</evidence>
<evidence type="ECO:0000256" key="11">
    <source>
        <dbReference type="NCBIfam" id="TIGR00260"/>
    </source>
</evidence>
<evidence type="ECO:0000256" key="5">
    <source>
        <dbReference type="ARBA" id="ARBA00018679"/>
    </source>
</evidence>
<keyword evidence="7 12" id="KW-0791">Threonine biosynthesis</keyword>
<dbReference type="FunFam" id="3.40.50.1100:FF:000013">
    <property type="entry name" value="Threonine synthase"/>
    <property type="match status" value="1"/>
</dbReference>
<dbReference type="GO" id="GO:0004795">
    <property type="term" value="F:threonine synthase activity"/>
    <property type="evidence" value="ECO:0007669"/>
    <property type="project" value="UniProtKB-UniRule"/>
</dbReference>
<evidence type="ECO:0000256" key="2">
    <source>
        <dbReference type="ARBA" id="ARBA00004979"/>
    </source>
</evidence>
<evidence type="ECO:0000256" key="10">
    <source>
        <dbReference type="ARBA" id="ARBA00049144"/>
    </source>
</evidence>
<comment type="catalytic activity">
    <reaction evidence="10 12">
        <text>O-phospho-L-homoserine + H2O = L-threonine + phosphate</text>
        <dbReference type="Rhea" id="RHEA:10840"/>
        <dbReference type="ChEBI" id="CHEBI:15377"/>
        <dbReference type="ChEBI" id="CHEBI:43474"/>
        <dbReference type="ChEBI" id="CHEBI:57590"/>
        <dbReference type="ChEBI" id="CHEBI:57926"/>
        <dbReference type="EC" id="4.2.3.1"/>
    </reaction>
</comment>
<comment type="similarity">
    <text evidence="3 12">Belongs to the threonine synthase family.</text>
</comment>
<dbReference type="InterPro" id="IPR050147">
    <property type="entry name" value="Ser/Thr_Dehydratase"/>
</dbReference>
<dbReference type="InterPro" id="IPR000634">
    <property type="entry name" value="Ser/Thr_deHydtase_PyrdxlP-BS"/>
</dbReference>
<dbReference type="UniPathway" id="UPA00050">
    <property type="reaction ID" value="UER00065"/>
</dbReference>
<dbReference type="PATRIC" id="fig|507754.4.peg.1571"/>
<dbReference type="EMBL" id="LJCQ01000429">
    <property type="protein sequence ID" value="KPV44024.1"/>
    <property type="molecule type" value="Genomic_DNA"/>
</dbReference>
<keyword evidence="6 12" id="KW-0028">Amino-acid biosynthesis</keyword>
<dbReference type="GO" id="GO:0009097">
    <property type="term" value="P:isoleucine biosynthetic process"/>
    <property type="evidence" value="ECO:0007669"/>
    <property type="project" value="TreeGrafter"/>
</dbReference>
<dbReference type="Proteomes" id="UP000050515">
    <property type="component" value="Unassembled WGS sequence"/>
</dbReference>
<keyword evidence="9 12" id="KW-0456">Lyase</keyword>
<dbReference type="GO" id="GO:0006565">
    <property type="term" value="P:L-serine catabolic process"/>
    <property type="evidence" value="ECO:0007669"/>
    <property type="project" value="TreeGrafter"/>
</dbReference>
<evidence type="ECO:0000259" key="15">
    <source>
        <dbReference type="Pfam" id="PF00291"/>
    </source>
</evidence>
<comment type="function">
    <text evidence="12">Catalyzes the gamma-elimination of phosphate from L-phosphohomoserine and the beta-addition of water to produce L-threonine.</text>
</comment>
<keyword evidence="8 12" id="KW-0663">Pyridoxal phosphate</keyword>
<dbReference type="PANTHER" id="PTHR48078:SF6">
    <property type="entry name" value="L-THREONINE DEHYDRATASE CATABOLIC TDCB"/>
    <property type="match status" value="1"/>
</dbReference>
<evidence type="ECO:0000256" key="6">
    <source>
        <dbReference type="ARBA" id="ARBA00022605"/>
    </source>
</evidence>
<comment type="cofactor">
    <cofactor evidence="1 12 13">
        <name>pyridoxal 5'-phosphate</name>
        <dbReference type="ChEBI" id="CHEBI:597326"/>
    </cofactor>
</comment>
<feature type="modified residue" description="N6-(pyridoxal phosphate)lysine" evidence="14">
    <location>
        <position position="104"/>
    </location>
</feature>
<dbReference type="InterPro" id="IPR026260">
    <property type="entry name" value="Thr_Synthase_bac/arc"/>
</dbReference>
<dbReference type="AlphaFoldDB" id="A0A0P9CDZ9"/>
<comment type="caution">
    <text evidence="16">The sequence shown here is derived from an EMBL/GenBank/DDBJ whole genome shotgun (WGS) entry which is preliminary data.</text>
</comment>
<feature type="domain" description="Tryptophan synthase beta chain-like PALP" evidence="15">
    <location>
        <begin position="66"/>
        <end position="366"/>
    </location>
</feature>
<dbReference type="PANTHER" id="PTHR48078">
    <property type="entry name" value="THREONINE DEHYDRATASE, MITOCHONDRIAL-RELATED"/>
    <property type="match status" value="1"/>
</dbReference>
<evidence type="ECO:0000256" key="13">
    <source>
        <dbReference type="PIRSR" id="PIRSR038945-1"/>
    </source>
</evidence>
<dbReference type="Pfam" id="PF00291">
    <property type="entry name" value="PALP"/>
    <property type="match status" value="1"/>
</dbReference>
<feature type="binding site" evidence="13">
    <location>
        <position position="365"/>
    </location>
    <ligand>
        <name>pyridoxal 5'-phosphate</name>
        <dbReference type="ChEBI" id="CHEBI:597326"/>
    </ligand>
</feature>
<evidence type="ECO:0000313" key="16">
    <source>
        <dbReference type="EMBL" id="KPV44024.1"/>
    </source>
</evidence>
<evidence type="ECO:0000256" key="7">
    <source>
        <dbReference type="ARBA" id="ARBA00022697"/>
    </source>
</evidence>
<evidence type="ECO:0000313" key="17">
    <source>
        <dbReference type="Proteomes" id="UP000050515"/>
    </source>
</evidence>
<evidence type="ECO:0000256" key="4">
    <source>
        <dbReference type="ARBA" id="ARBA00013028"/>
    </source>
</evidence>
<dbReference type="PROSITE" id="PS00165">
    <property type="entry name" value="DEHYDRATASE_SER_THR"/>
    <property type="match status" value="1"/>
</dbReference>
<dbReference type="Gene3D" id="3.40.50.1100">
    <property type="match status" value="2"/>
</dbReference>
<dbReference type="GO" id="GO:0004794">
    <property type="term" value="F:threonine deaminase activity"/>
    <property type="evidence" value="ECO:0007669"/>
    <property type="project" value="TreeGrafter"/>
</dbReference>
<feature type="binding site" evidence="13">
    <location>
        <begin position="229"/>
        <end position="233"/>
    </location>
    <ligand>
        <name>pyridoxal 5'-phosphate</name>
        <dbReference type="ChEBI" id="CHEBI:597326"/>
    </ligand>
</feature>
<dbReference type="GO" id="GO:0030170">
    <property type="term" value="F:pyridoxal phosphate binding"/>
    <property type="evidence" value="ECO:0007669"/>
    <property type="project" value="InterPro"/>
</dbReference>
<dbReference type="GO" id="GO:0009088">
    <property type="term" value="P:threonine biosynthetic process"/>
    <property type="evidence" value="ECO:0007669"/>
    <property type="project" value="UniProtKB-UniRule"/>
</dbReference>
<gene>
    <name evidence="16" type="ORF">SE19_08880</name>
</gene>
<sequence length="388" mass="43182">MPYSILKCPVCGSEYQIDRNSYICDKCGNILDVIQRDITNFKITSMKGVWKYKEIVHPVLNNNQIITKMEGDTNIYHHPKLSEYSGIKNIYMKHEGENPTGSFKDRGMTVAVSEAIRQGFKKTLCASTGNTSASAASYSAYAGIDSYVFIPSKKISKNKLLQAYSYGANIVNIDGDFDTAMSNLRETLKKRSDFYVLNSLNPWRIEGQKTIIYEIMEKMRPDFISFPAGNLGNTSAFGKALIEMREMDMIDYVPRLIAVQAEGASPFYNYINNHEETLHPVRAETVASAIKIGNPVNYIKAKRSIEFSHGIVERVSDAEILEAKKIIDRAGIGCESASATSLAGVKKLREKGFLDASDTVVGILTGNLLKELNTDVQINMLTIDQVMS</sequence>
<evidence type="ECO:0000256" key="9">
    <source>
        <dbReference type="ARBA" id="ARBA00023239"/>
    </source>
</evidence>
<evidence type="ECO:0000256" key="12">
    <source>
        <dbReference type="PIRNR" id="PIRNR038945"/>
    </source>
</evidence>
<dbReference type="SUPFAM" id="SSF53686">
    <property type="entry name" value="Tryptophan synthase beta subunit-like PLP-dependent enzymes"/>
    <property type="match status" value="1"/>
</dbReference>
<evidence type="ECO:0000256" key="8">
    <source>
        <dbReference type="ARBA" id="ARBA00022898"/>
    </source>
</evidence>
<dbReference type="GO" id="GO:0006567">
    <property type="term" value="P:L-threonine catabolic process"/>
    <property type="evidence" value="ECO:0007669"/>
    <property type="project" value="TreeGrafter"/>
</dbReference>
<dbReference type="InterPro" id="IPR001926">
    <property type="entry name" value="TrpB-like_PALP"/>
</dbReference>